<organism evidence="2 3">
    <name type="scientific">Hirundo rustica rustica</name>
    <dbReference type="NCBI Taxonomy" id="333673"/>
    <lineage>
        <taxon>Eukaryota</taxon>
        <taxon>Metazoa</taxon>
        <taxon>Chordata</taxon>
        <taxon>Craniata</taxon>
        <taxon>Vertebrata</taxon>
        <taxon>Euteleostomi</taxon>
        <taxon>Archelosauria</taxon>
        <taxon>Archosauria</taxon>
        <taxon>Dinosauria</taxon>
        <taxon>Saurischia</taxon>
        <taxon>Theropoda</taxon>
        <taxon>Coelurosauria</taxon>
        <taxon>Aves</taxon>
        <taxon>Neognathae</taxon>
        <taxon>Neoaves</taxon>
        <taxon>Telluraves</taxon>
        <taxon>Australaves</taxon>
        <taxon>Passeriformes</taxon>
        <taxon>Sylvioidea</taxon>
        <taxon>Hirundinidae</taxon>
        <taxon>Hirundo</taxon>
    </lineage>
</organism>
<feature type="region of interest" description="Disordered" evidence="1">
    <location>
        <begin position="1"/>
        <end position="30"/>
    </location>
</feature>
<reference evidence="2 3" key="1">
    <citation type="submission" date="2018-07" db="EMBL/GenBank/DDBJ databases">
        <title>A high quality draft genome assembly of the barn swallow (H. rustica rustica).</title>
        <authorList>
            <person name="Formenti G."/>
            <person name="Chiara M."/>
            <person name="Poveda L."/>
            <person name="Francoijs K.-J."/>
            <person name="Bonisoli-Alquati A."/>
            <person name="Canova L."/>
            <person name="Gianfranceschi L."/>
            <person name="Horner D.S."/>
            <person name="Saino N."/>
        </authorList>
    </citation>
    <scope>NUCLEOTIDE SEQUENCE [LARGE SCALE GENOMIC DNA]</scope>
    <source>
        <strain evidence="2">Chelidonia</strain>
        <tissue evidence="2">Blood</tissue>
    </source>
</reference>
<name>A0A3M0ITI6_HIRRU</name>
<evidence type="ECO:0000313" key="2">
    <source>
        <dbReference type="EMBL" id="RMB92177.1"/>
    </source>
</evidence>
<comment type="caution">
    <text evidence="2">The sequence shown here is derived from an EMBL/GenBank/DDBJ whole genome shotgun (WGS) entry which is preliminary data.</text>
</comment>
<gene>
    <name evidence="2" type="ORF">DUI87_31288</name>
</gene>
<proteinExistence type="predicted"/>
<dbReference type="AlphaFoldDB" id="A0A3M0ITI6"/>
<dbReference type="Proteomes" id="UP000269221">
    <property type="component" value="Unassembled WGS sequence"/>
</dbReference>
<evidence type="ECO:0000256" key="1">
    <source>
        <dbReference type="SAM" id="MobiDB-lite"/>
    </source>
</evidence>
<feature type="compositionally biased region" description="Polar residues" evidence="1">
    <location>
        <begin position="13"/>
        <end position="30"/>
    </location>
</feature>
<dbReference type="EMBL" id="QRBI01000230">
    <property type="protein sequence ID" value="RMB92177.1"/>
    <property type="molecule type" value="Genomic_DNA"/>
</dbReference>
<keyword evidence="3" id="KW-1185">Reference proteome</keyword>
<evidence type="ECO:0000313" key="3">
    <source>
        <dbReference type="Proteomes" id="UP000269221"/>
    </source>
</evidence>
<accession>A0A3M0ITI6</accession>
<protein>
    <submittedName>
        <fullName evidence="2">Uncharacterized protein</fullName>
    </submittedName>
</protein>
<sequence length="90" mass="9866">MLAVAASEEHSLVGQQENKTNQGSAAPSLSRSQLLPASMALGWSRHVRSIIQDEVFEARHFLVVALLVVEGAAVNTLFQLKHVSTKDKWE</sequence>